<evidence type="ECO:0000313" key="2">
    <source>
        <dbReference type="EMBL" id="KKL66660.1"/>
    </source>
</evidence>
<feature type="non-terminal residue" evidence="2">
    <location>
        <position position="1"/>
    </location>
</feature>
<gene>
    <name evidence="2" type="ORF">LCGC14_2142810</name>
</gene>
<name>A0A0F9GAX3_9ZZZZ</name>
<sequence length="56" mass="5899">NTTTTRTVRQALRAARNLVQIAAGVMTVMKEDDVTTSHTAAVTTTAGDPISKLDPT</sequence>
<reference evidence="2" key="1">
    <citation type="journal article" date="2015" name="Nature">
        <title>Complex archaea that bridge the gap between prokaryotes and eukaryotes.</title>
        <authorList>
            <person name="Spang A."/>
            <person name="Saw J.H."/>
            <person name="Jorgensen S.L."/>
            <person name="Zaremba-Niedzwiedzka K."/>
            <person name="Martijn J."/>
            <person name="Lind A.E."/>
            <person name="van Eijk R."/>
            <person name="Schleper C."/>
            <person name="Guy L."/>
            <person name="Ettema T.J."/>
        </authorList>
    </citation>
    <scope>NUCLEOTIDE SEQUENCE</scope>
</reference>
<proteinExistence type="predicted"/>
<evidence type="ECO:0000256" key="1">
    <source>
        <dbReference type="SAM" id="MobiDB-lite"/>
    </source>
</evidence>
<dbReference type="EMBL" id="LAZR01027135">
    <property type="protein sequence ID" value="KKL66660.1"/>
    <property type="molecule type" value="Genomic_DNA"/>
</dbReference>
<comment type="caution">
    <text evidence="2">The sequence shown here is derived from an EMBL/GenBank/DDBJ whole genome shotgun (WGS) entry which is preliminary data.</text>
</comment>
<protein>
    <submittedName>
        <fullName evidence="2">Uncharacterized protein</fullName>
    </submittedName>
</protein>
<feature type="compositionally biased region" description="Low complexity" evidence="1">
    <location>
        <begin position="37"/>
        <end position="46"/>
    </location>
</feature>
<dbReference type="AlphaFoldDB" id="A0A0F9GAX3"/>
<accession>A0A0F9GAX3</accession>
<feature type="region of interest" description="Disordered" evidence="1">
    <location>
        <begin position="37"/>
        <end position="56"/>
    </location>
</feature>
<organism evidence="2">
    <name type="scientific">marine sediment metagenome</name>
    <dbReference type="NCBI Taxonomy" id="412755"/>
    <lineage>
        <taxon>unclassified sequences</taxon>
        <taxon>metagenomes</taxon>
        <taxon>ecological metagenomes</taxon>
    </lineage>
</organism>